<proteinExistence type="predicted"/>
<reference evidence="1 2" key="1">
    <citation type="submission" date="2024-01" db="EMBL/GenBank/DDBJ databases">
        <title>The complete chloroplast genome sequence of Lithospermum erythrorhizon: insights into the phylogenetic relationship among Boraginaceae species and the maternal lineages of purple gromwells.</title>
        <authorList>
            <person name="Okada T."/>
            <person name="Watanabe K."/>
        </authorList>
    </citation>
    <scope>NUCLEOTIDE SEQUENCE [LARGE SCALE GENOMIC DNA]</scope>
</reference>
<evidence type="ECO:0000313" key="2">
    <source>
        <dbReference type="Proteomes" id="UP001454036"/>
    </source>
</evidence>
<dbReference type="AlphaFoldDB" id="A0AAV3QDT2"/>
<keyword evidence="2" id="KW-1185">Reference proteome</keyword>
<dbReference type="Proteomes" id="UP001454036">
    <property type="component" value="Unassembled WGS sequence"/>
</dbReference>
<evidence type="ECO:0000313" key="1">
    <source>
        <dbReference type="EMBL" id="GAA0161889.1"/>
    </source>
</evidence>
<gene>
    <name evidence="1" type="ORF">LIER_18103</name>
</gene>
<protein>
    <submittedName>
        <fullName evidence="1">Uncharacterized protein</fullName>
    </submittedName>
</protein>
<name>A0AAV3QDT2_LITER</name>
<accession>A0AAV3QDT2</accession>
<dbReference type="EMBL" id="BAABME010004306">
    <property type="protein sequence ID" value="GAA0161889.1"/>
    <property type="molecule type" value="Genomic_DNA"/>
</dbReference>
<comment type="caution">
    <text evidence="1">The sequence shown here is derived from an EMBL/GenBank/DDBJ whole genome shotgun (WGS) entry which is preliminary data.</text>
</comment>
<sequence>MKMSFEENIGINCLQCRRNKVWFWIVPPGNHTSDTDRMIGIDPQLKWLSPARILVSKFYKFQVMNPIYPTAYP</sequence>
<organism evidence="1 2">
    <name type="scientific">Lithospermum erythrorhizon</name>
    <name type="common">Purple gromwell</name>
    <name type="synonym">Lithospermum officinale var. erythrorhizon</name>
    <dbReference type="NCBI Taxonomy" id="34254"/>
    <lineage>
        <taxon>Eukaryota</taxon>
        <taxon>Viridiplantae</taxon>
        <taxon>Streptophyta</taxon>
        <taxon>Embryophyta</taxon>
        <taxon>Tracheophyta</taxon>
        <taxon>Spermatophyta</taxon>
        <taxon>Magnoliopsida</taxon>
        <taxon>eudicotyledons</taxon>
        <taxon>Gunneridae</taxon>
        <taxon>Pentapetalae</taxon>
        <taxon>asterids</taxon>
        <taxon>lamiids</taxon>
        <taxon>Boraginales</taxon>
        <taxon>Boraginaceae</taxon>
        <taxon>Boraginoideae</taxon>
        <taxon>Lithospermeae</taxon>
        <taxon>Lithospermum</taxon>
    </lineage>
</organism>